<name>A0A397UXS7_9GLOM</name>
<feature type="region of interest" description="Disordered" evidence="2">
    <location>
        <begin position="237"/>
        <end position="265"/>
    </location>
</feature>
<gene>
    <name evidence="3" type="ORF">C2G38_2195854</name>
</gene>
<dbReference type="InterPro" id="IPR006597">
    <property type="entry name" value="Sel1-like"/>
</dbReference>
<dbReference type="OrthoDB" id="2148946at2759"/>
<dbReference type="PANTHER" id="PTHR11102:SF160">
    <property type="entry name" value="ERAD-ASSOCIATED E3 UBIQUITIN-PROTEIN LIGASE COMPONENT HRD3"/>
    <property type="match status" value="1"/>
</dbReference>
<evidence type="ECO:0000256" key="1">
    <source>
        <dbReference type="ARBA" id="ARBA00038101"/>
    </source>
</evidence>
<dbReference type="STRING" id="44941.A0A397UXS7"/>
<dbReference type="SMART" id="SM00671">
    <property type="entry name" value="SEL1"/>
    <property type="match status" value="4"/>
</dbReference>
<dbReference type="AlphaFoldDB" id="A0A397UXS7"/>
<protein>
    <submittedName>
        <fullName evidence="3">Uncharacterized protein</fullName>
    </submittedName>
</protein>
<dbReference type="SUPFAM" id="SSF81901">
    <property type="entry name" value="HCP-like"/>
    <property type="match status" value="2"/>
</dbReference>
<sequence>MGNAFGINSVGYCYHKGIGVKKNEKKAFEYSKQSIEMGIRIEKDGKKAFEYFKKSAEMGNAERIINVGKYYEVEIGAEKDERRHSNIIKICRDSTVKGINCVEYCYLEGIGIKKDEKKAFEMERRNSNIIKYAEMGLAEGINNVGKCLEGIGVENYRKEAFEKGIGVEKDGKKAFEYYKKSAEMGNTERINKVGYCYLKGIGIKKDEKKASRYYKKSAKIDNAVGMNYFYMTKESESERMKRSNQSQKKALKYYKRSAKMGDALE</sequence>
<comment type="caution">
    <text evidence="3">The sequence shown here is derived from an EMBL/GenBank/DDBJ whole genome shotgun (WGS) entry which is preliminary data.</text>
</comment>
<evidence type="ECO:0000256" key="2">
    <source>
        <dbReference type="SAM" id="MobiDB-lite"/>
    </source>
</evidence>
<dbReference type="InterPro" id="IPR011990">
    <property type="entry name" value="TPR-like_helical_dom_sf"/>
</dbReference>
<dbReference type="Gene3D" id="1.25.40.10">
    <property type="entry name" value="Tetratricopeptide repeat domain"/>
    <property type="match status" value="4"/>
</dbReference>
<evidence type="ECO:0000313" key="4">
    <source>
        <dbReference type="Proteomes" id="UP000266673"/>
    </source>
</evidence>
<dbReference type="Pfam" id="PF08238">
    <property type="entry name" value="Sel1"/>
    <property type="match status" value="5"/>
</dbReference>
<proteinExistence type="inferred from homology"/>
<evidence type="ECO:0000313" key="3">
    <source>
        <dbReference type="EMBL" id="RIB14188.1"/>
    </source>
</evidence>
<dbReference type="EMBL" id="QKWP01000855">
    <property type="protein sequence ID" value="RIB14188.1"/>
    <property type="molecule type" value="Genomic_DNA"/>
</dbReference>
<accession>A0A397UXS7</accession>
<feature type="compositionally biased region" description="Basic residues" evidence="2">
    <location>
        <begin position="249"/>
        <end position="258"/>
    </location>
</feature>
<dbReference type="Proteomes" id="UP000266673">
    <property type="component" value="Unassembled WGS sequence"/>
</dbReference>
<dbReference type="InterPro" id="IPR050767">
    <property type="entry name" value="Sel1_AlgK"/>
</dbReference>
<keyword evidence="4" id="KW-1185">Reference proteome</keyword>
<comment type="similarity">
    <text evidence="1">Belongs to the sel-1 family.</text>
</comment>
<dbReference type="PANTHER" id="PTHR11102">
    <property type="entry name" value="SEL-1-LIKE PROTEIN"/>
    <property type="match status" value="1"/>
</dbReference>
<organism evidence="3 4">
    <name type="scientific">Gigaspora rosea</name>
    <dbReference type="NCBI Taxonomy" id="44941"/>
    <lineage>
        <taxon>Eukaryota</taxon>
        <taxon>Fungi</taxon>
        <taxon>Fungi incertae sedis</taxon>
        <taxon>Mucoromycota</taxon>
        <taxon>Glomeromycotina</taxon>
        <taxon>Glomeromycetes</taxon>
        <taxon>Diversisporales</taxon>
        <taxon>Gigasporaceae</taxon>
        <taxon>Gigaspora</taxon>
    </lineage>
</organism>
<reference evidence="3 4" key="1">
    <citation type="submission" date="2018-06" db="EMBL/GenBank/DDBJ databases">
        <title>Comparative genomics reveals the genomic features of Rhizophagus irregularis, R. cerebriforme, R. diaphanum and Gigaspora rosea, and their symbiotic lifestyle signature.</title>
        <authorList>
            <person name="Morin E."/>
            <person name="San Clemente H."/>
            <person name="Chen E.C.H."/>
            <person name="De La Providencia I."/>
            <person name="Hainaut M."/>
            <person name="Kuo A."/>
            <person name="Kohler A."/>
            <person name="Murat C."/>
            <person name="Tang N."/>
            <person name="Roy S."/>
            <person name="Loubradou J."/>
            <person name="Henrissat B."/>
            <person name="Grigoriev I.V."/>
            <person name="Corradi N."/>
            <person name="Roux C."/>
            <person name="Martin F.M."/>
        </authorList>
    </citation>
    <scope>NUCLEOTIDE SEQUENCE [LARGE SCALE GENOMIC DNA]</scope>
    <source>
        <strain evidence="3 4">DAOM 194757</strain>
    </source>
</reference>